<dbReference type="Proteomes" id="UP001470230">
    <property type="component" value="Unassembled WGS sequence"/>
</dbReference>
<dbReference type="SUPFAM" id="SSF49785">
    <property type="entry name" value="Galactose-binding domain-like"/>
    <property type="match status" value="1"/>
</dbReference>
<evidence type="ECO:0000313" key="2">
    <source>
        <dbReference type="Proteomes" id="UP001470230"/>
    </source>
</evidence>
<dbReference type="EMBL" id="JAPFFF010000007">
    <property type="protein sequence ID" value="KAK8886306.1"/>
    <property type="molecule type" value="Genomic_DNA"/>
</dbReference>
<name>A0ABR2K5W0_9EUKA</name>
<reference evidence="1 2" key="1">
    <citation type="submission" date="2024-04" db="EMBL/GenBank/DDBJ databases">
        <title>Tritrichomonas musculus Genome.</title>
        <authorList>
            <person name="Alves-Ferreira E."/>
            <person name="Grigg M."/>
            <person name="Lorenzi H."/>
            <person name="Galac M."/>
        </authorList>
    </citation>
    <scope>NUCLEOTIDE SEQUENCE [LARGE SCALE GENOMIC DNA]</scope>
    <source>
        <strain evidence="1 2">EAF2021</strain>
    </source>
</reference>
<dbReference type="Gene3D" id="2.60.120.260">
    <property type="entry name" value="Galactose-binding domain-like"/>
    <property type="match status" value="1"/>
</dbReference>
<accession>A0ABR2K5W0</accession>
<dbReference type="InterPro" id="IPR008979">
    <property type="entry name" value="Galactose-bd-like_sf"/>
</dbReference>
<gene>
    <name evidence="1" type="ORF">M9Y10_041768</name>
</gene>
<comment type="caution">
    <text evidence="1">The sequence shown here is derived from an EMBL/GenBank/DDBJ whole genome shotgun (WGS) entry which is preliminary data.</text>
</comment>
<evidence type="ECO:0000313" key="1">
    <source>
        <dbReference type="EMBL" id="KAK8886306.1"/>
    </source>
</evidence>
<organism evidence="1 2">
    <name type="scientific">Tritrichomonas musculus</name>
    <dbReference type="NCBI Taxonomy" id="1915356"/>
    <lineage>
        <taxon>Eukaryota</taxon>
        <taxon>Metamonada</taxon>
        <taxon>Parabasalia</taxon>
        <taxon>Tritrichomonadida</taxon>
        <taxon>Tritrichomonadidae</taxon>
        <taxon>Tritrichomonas</taxon>
    </lineage>
</organism>
<sequence length="454" mass="53584">MILSSAGLNNIILDNNNTSNTFRFVFGEHEITLNNIYAEFISPIVSNLHHSDPTIDSIHFENDFNEDLFSDDILSLFKNISRGIPVQFNSEQGFKLQLISIIIDNEELLEKINQIHPFEINENNIKEYLHYLQLFHSLTQPSRYFNYSNIINFMSSNFYLLDKSELVKLPKKILYSIISNTNLKIETENSLFDFIQKVYSEDEDEDKYKEDEDNISIISFYENIEFSNLSKRKFQEFLFEFNSSEMTNSLWRKIGQSYHARSKENSSRYCHKPLKIEYDKNFENPFNGIIQSLTDEFGGNVDDKGIVKITASTVSDVDHPKYAADLEDKKHYFCSLNYANQWLKYDFTRFKIRPNYYSIRTRHDHGSGYSHLKNWVIEGSNTDNEDDWKILDERNEIDCLDNYSAMMSFKIQKTLDKNEYYRYLRLRCTGMNTGDNYLLILSALEYFGYLIEDS</sequence>
<protein>
    <recommendedName>
        <fullName evidence="3">F5/8 type C domain-containing protein</fullName>
    </recommendedName>
</protein>
<keyword evidence="2" id="KW-1185">Reference proteome</keyword>
<evidence type="ECO:0008006" key="3">
    <source>
        <dbReference type="Google" id="ProtNLM"/>
    </source>
</evidence>
<proteinExistence type="predicted"/>